<comment type="caution">
    <text evidence="2">The sequence shown here is derived from an EMBL/GenBank/DDBJ whole genome shotgun (WGS) entry which is preliminary data.</text>
</comment>
<evidence type="ECO:0000313" key="2">
    <source>
        <dbReference type="EMBL" id="MDI6452671.1"/>
    </source>
</evidence>
<dbReference type="RefSeq" id="WP_282839089.1">
    <property type="nucleotide sequence ID" value="NZ_JASCXW010000008.1"/>
</dbReference>
<dbReference type="EMBL" id="JASCXW010000008">
    <property type="protein sequence ID" value="MDI6452671.1"/>
    <property type="molecule type" value="Genomic_DNA"/>
</dbReference>
<protein>
    <submittedName>
        <fullName evidence="2">DUF1700 domain-containing protein</fullName>
    </submittedName>
</protein>
<feature type="transmembrane region" description="Helical" evidence="1">
    <location>
        <begin position="277"/>
        <end position="297"/>
    </location>
</feature>
<feature type="transmembrane region" description="Helical" evidence="1">
    <location>
        <begin position="77"/>
        <end position="96"/>
    </location>
</feature>
<keyword evidence="1" id="KW-0472">Membrane</keyword>
<organism evidence="2 3">
    <name type="scientific">Peloplasma aerotolerans</name>
    <dbReference type="NCBI Taxonomy" id="3044389"/>
    <lineage>
        <taxon>Bacteria</taxon>
        <taxon>Bacillati</taxon>
        <taxon>Mycoplasmatota</taxon>
        <taxon>Mollicutes</taxon>
        <taxon>Acholeplasmatales</taxon>
        <taxon>Acholeplasmataceae</taxon>
        <taxon>Peloplasma</taxon>
    </lineage>
</organism>
<keyword evidence="1" id="KW-0812">Transmembrane</keyword>
<dbReference type="Pfam" id="PF22564">
    <property type="entry name" value="HAAS"/>
    <property type="match status" value="1"/>
</dbReference>
<sequence length="366" mass="41907">MKSKYLEKLKAELMKFQASKDDIHEILMDYGQLYDDALSTGKSDEEVWSMLGDPKEVSYDLIDTLRIKKHKNIRNKLIALSPFISLIVYMVLGFAFELWHPGWLVFLLTPVVAIAFHSSIKEGLIGLSPFISVLTFLFIGFEYNLWHPGWLVFLLIPIASIVLTTKKKDTFVAISPFIALIVFMILGTYYDLWNPGWLVFLIVPMIGILYKPNKWIVLAYELSFLLAIGFYLYMGYVHDMWSMGALGFALPVIMGIIFSDIHFFYDSKLSKANRAKSLKFISIIILSIVTFLLLGILLNGWAYAWQVFLLVPVAAIVLFEKKFHFVAITPFIAVILFFSLGYFFNLFHISWLAFLIIPMAGIIENA</sequence>
<keyword evidence="3" id="KW-1185">Reference proteome</keyword>
<name>A0AAW6UAY6_9MOLU</name>
<keyword evidence="1" id="KW-1133">Transmembrane helix</keyword>
<reference evidence="2" key="1">
    <citation type="submission" date="2023-05" db="EMBL/GenBank/DDBJ databases">
        <title>Mariniplasma microaerophilum sp. nov., a novel anaerobic mollicute isolated from terrestrial mud volcano, Taman Peninsula, Russia.</title>
        <authorList>
            <person name="Khomyakova M.A."/>
            <person name="Merkel A.Y."/>
            <person name="Slobodkin A.I."/>
        </authorList>
    </citation>
    <scope>NUCLEOTIDE SEQUENCE</scope>
    <source>
        <strain evidence="2">M4Ah</strain>
    </source>
</reference>
<feature type="transmembrane region" description="Helical" evidence="1">
    <location>
        <begin position="124"/>
        <end position="141"/>
    </location>
</feature>
<accession>A0AAW6UAY6</accession>
<feature type="transmembrane region" description="Helical" evidence="1">
    <location>
        <begin position="331"/>
        <end position="357"/>
    </location>
</feature>
<proteinExistence type="predicted"/>
<dbReference type="AlphaFoldDB" id="A0AAW6UAY6"/>
<evidence type="ECO:0000256" key="1">
    <source>
        <dbReference type="SAM" id="Phobius"/>
    </source>
</evidence>
<dbReference type="Proteomes" id="UP001431532">
    <property type="component" value="Unassembled WGS sequence"/>
</dbReference>
<feature type="transmembrane region" description="Helical" evidence="1">
    <location>
        <begin position="147"/>
        <end position="164"/>
    </location>
</feature>
<feature type="transmembrane region" description="Helical" evidence="1">
    <location>
        <begin position="171"/>
        <end position="189"/>
    </location>
</feature>
<feature type="transmembrane region" description="Helical" evidence="1">
    <location>
        <begin position="217"/>
        <end position="234"/>
    </location>
</feature>
<evidence type="ECO:0000313" key="3">
    <source>
        <dbReference type="Proteomes" id="UP001431532"/>
    </source>
</evidence>
<feature type="transmembrane region" description="Helical" evidence="1">
    <location>
        <begin position="240"/>
        <end position="265"/>
    </location>
</feature>
<feature type="transmembrane region" description="Helical" evidence="1">
    <location>
        <begin position="195"/>
        <end position="210"/>
    </location>
</feature>
<feature type="transmembrane region" description="Helical" evidence="1">
    <location>
        <begin position="102"/>
        <end position="117"/>
    </location>
</feature>
<gene>
    <name evidence="2" type="ORF">QJ521_03745</name>
</gene>